<feature type="transmembrane region" description="Helical" evidence="2">
    <location>
        <begin position="125"/>
        <end position="150"/>
    </location>
</feature>
<proteinExistence type="predicted"/>
<accession>A0A454C8X1</accession>
<dbReference type="RefSeq" id="WP_036438854.1">
    <property type="nucleotide sequence ID" value="NZ_CP033021.1"/>
</dbReference>
<dbReference type="AlphaFoldDB" id="A0A454C8X1"/>
<feature type="transmembrane region" description="Helical" evidence="2">
    <location>
        <begin position="12"/>
        <end position="31"/>
    </location>
</feature>
<gene>
    <name evidence="3" type="ORF">KN71_000100</name>
</gene>
<name>A0A454C8X1_METHO</name>
<dbReference type="EMBL" id="CP033021">
    <property type="protein sequence ID" value="AYN65125.1"/>
    <property type="molecule type" value="Genomic_DNA"/>
</dbReference>
<organism evidence="3 4">
    <name type="scientific">Metamycoplasma hominis</name>
    <name type="common">Mycoplasma hominis</name>
    <dbReference type="NCBI Taxonomy" id="2098"/>
    <lineage>
        <taxon>Bacteria</taxon>
        <taxon>Bacillati</taxon>
        <taxon>Mycoplasmatota</taxon>
        <taxon>Mycoplasmoidales</taxon>
        <taxon>Metamycoplasmataceae</taxon>
        <taxon>Metamycoplasma</taxon>
    </lineage>
</organism>
<evidence type="ECO:0000256" key="1">
    <source>
        <dbReference type="SAM" id="MobiDB-lite"/>
    </source>
</evidence>
<keyword evidence="2" id="KW-0472">Membrane</keyword>
<feature type="transmembrane region" description="Helical" evidence="2">
    <location>
        <begin position="37"/>
        <end position="58"/>
    </location>
</feature>
<evidence type="ECO:0000313" key="4">
    <source>
        <dbReference type="Proteomes" id="UP000029712"/>
    </source>
</evidence>
<feature type="transmembrane region" description="Helical" evidence="2">
    <location>
        <begin position="78"/>
        <end position="105"/>
    </location>
</feature>
<reference evidence="3 4" key="1">
    <citation type="submission" date="2014-08" db="EMBL/GenBank/DDBJ databases">
        <authorList>
            <person name="Kuleshov K."/>
            <person name="Dedkov V."/>
            <person name="Markelov M."/>
            <person name="Pimkina E."/>
        </authorList>
    </citation>
    <scope>NUCLEOTIDE SEQUENCE [LARGE SCALE GENOMIC DNA]</scope>
    <source>
        <strain evidence="4">TOA</strain>
    </source>
</reference>
<evidence type="ECO:0000256" key="2">
    <source>
        <dbReference type="SAM" id="Phobius"/>
    </source>
</evidence>
<sequence length="184" mass="20321">MNNNLKTKENAKLLIIFSSILLGIDAIYIISSSLVPIFGLLLAIASIVFFILTVVYGFKTGSREPKNSNRMIIRKLSIALIALFAAAIAMVIVAIIIAISLSLGAYNYEYPTNEYNPFLLESSTFALYIICLILILAELGVLIALLCFAVKVYCAKNNNNVNNETNNYGDDSQKPQNWNSDNQQ</sequence>
<keyword evidence="2" id="KW-0812">Transmembrane</keyword>
<reference evidence="3 4" key="2">
    <citation type="submission" date="2018-10" db="EMBL/GenBank/DDBJ databases">
        <title>Detection and isolation of Mycoplasma hominis as a predominant microorganism from pelvic cavity of patient with salpingitis and tubo-ovarian abscess.</title>
        <authorList>
            <person name="Guschin A.E."/>
            <person name="Khayrullina G.A."/>
            <person name="Rakovskaya I.V."/>
            <person name="Shelenkov A.A."/>
            <person name="Shagin D.A."/>
        </authorList>
    </citation>
    <scope>NUCLEOTIDE SEQUENCE [LARGE SCALE GENOMIC DNA]</scope>
    <source>
        <strain evidence="4">TOA</strain>
    </source>
</reference>
<dbReference type="Proteomes" id="UP000029712">
    <property type="component" value="Chromosome"/>
</dbReference>
<evidence type="ECO:0000313" key="3">
    <source>
        <dbReference type="EMBL" id="AYN65125.1"/>
    </source>
</evidence>
<feature type="compositionally biased region" description="Polar residues" evidence="1">
    <location>
        <begin position="168"/>
        <end position="184"/>
    </location>
</feature>
<keyword evidence="2" id="KW-1133">Transmembrane helix</keyword>
<feature type="region of interest" description="Disordered" evidence="1">
    <location>
        <begin position="165"/>
        <end position="184"/>
    </location>
</feature>
<protein>
    <submittedName>
        <fullName evidence="3">Uncharacterized protein</fullName>
    </submittedName>
</protein>